<keyword evidence="3" id="KW-0676">Redox-active center</keyword>
<keyword evidence="2" id="KW-0963">Cytoplasm</keyword>
<dbReference type="OMA" id="SMGMWSL"/>
<sequence>MFSILGAGAVSAVVGAILYANLPTKLTIGAAVPTVQYLAKTNLKLIEPGKGDAAIFEGKNVLAEDIFNANPTLVMAVRRPGCSLCRKEASQICSLSKQLDEKGVKVIGVVHETLGVEDFRPFLGCSDALYFDPEKRFFGPEQRWLPLWMGLLRVSTYINGYKAKKAGFVGNMEGEGRLLGGIYLINKDKMAFAHLEKEWGDEPENQQLLDALKEI</sequence>
<evidence type="ECO:0000256" key="5">
    <source>
        <dbReference type="ARBA" id="ARBA00023849"/>
    </source>
</evidence>
<comment type="subcellular location">
    <subcellularLocation>
        <location evidence="1">Cytoplasm</location>
    </subcellularLocation>
</comment>
<evidence type="ECO:0000256" key="6">
    <source>
        <dbReference type="ARBA" id="ARBA00032058"/>
    </source>
</evidence>
<evidence type="ECO:0000313" key="8">
    <source>
        <dbReference type="Proteomes" id="UP000095281"/>
    </source>
</evidence>
<reference evidence="9" key="1">
    <citation type="submission" date="2016-11" db="UniProtKB">
        <authorList>
            <consortium name="WormBaseParasite"/>
        </authorList>
    </citation>
    <scope>IDENTIFICATION</scope>
</reference>
<dbReference type="Gene3D" id="3.40.30.10">
    <property type="entry name" value="Glutaredoxin"/>
    <property type="match status" value="1"/>
</dbReference>
<evidence type="ECO:0000256" key="2">
    <source>
        <dbReference type="ARBA" id="ARBA00022490"/>
    </source>
</evidence>
<dbReference type="InterPro" id="IPR032801">
    <property type="entry name" value="PXL2A/B/C"/>
</dbReference>
<dbReference type="WBParaSite" id="MhA1_Contig7.frz3.gene20">
    <property type="protein sequence ID" value="MhA1_Contig7.frz3.gene20"/>
    <property type="gene ID" value="MhA1_Contig7.frz3.gene20"/>
</dbReference>
<dbReference type="Pfam" id="PF13911">
    <property type="entry name" value="AhpC-TSA_2"/>
    <property type="match status" value="1"/>
</dbReference>
<dbReference type="PANTHER" id="PTHR28630:SF31">
    <property type="entry name" value="PEROXIREDOXIN-LIKE 2A"/>
    <property type="match status" value="1"/>
</dbReference>
<dbReference type="PANTHER" id="PTHR28630">
    <property type="match status" value="1"/>
</dbReference>
<proteinExistence type="inferred from homology"/>
<accession>A0A1I8BWZ2</accession>
<dbReference type="GO" id="GO:0005737">
    <property type="term" value="C:cytoplasm"/>
    <property type="evidence" value="ECO:0007669"/>
    <property type="project" value="UniProtKB-SubCell"/>
</dbReference>
<dbReference type="Proteomes" id="UP000095281">
    <property type="component" value="Unplaced"/>
</dbReference>
<dbReference type="AlphaFoldDB" id="A0A1I8BWZ2"/>
<evidence type="ECO:0000256" key="7">
    <source>
        <dbReference type="ARBA" id="ARBA00032129"/>
    </source>
</evidence>
<evidence type="ECO:0000256" key="4">
    <source>
        <dbReference type="ARBA" id="ARBA00023787"/>
    </source>
</evidence>
<evidence type="ECO:0000256" key="1">
    <source>
        <dbReference type="ARBA" id="ARBA00004496"/>
    </source>
</evidence>
<dbReference type="GO" id="GO:0016209">
    <property type="term" value="F:antioxidant activity"/>
    <property type="evidence" value="ECO:0007669"/>
    <property type="project" value="TreeGrafter"/>
</dbReference>
<evidence type="ECO:0000313" key="9">
    <source>
        <dbReference type="WBParaSite" id="MhA1_Contig7.frz3.gene20"/>
    </source>
</evidence>
<comment type="similarity">
    <text evidence="4">Belongs to the peroxiredoxin-like PRXL2 family. PRXL2A subfamily.</text>
</comment>
<protein>
    <recommendedName>
        <fullName evidence="5">Peroxiredoxin-like 2A</fullName>
    </recommendedName>
    <alternativeName>
        <fullName evidence="7">Peroxiredoxin-like 2 activated in M-CSF stimulated monocytes</fullName>
    </alternativeName>
    <alternativeName>
        <fullName evidence="6">Redox-regulatory protein FAM213A</fullName>
    </alternativeName>
</protein>
<organism evidence="8 9">
    <name type="scientific">Meloidogyne hapla</name>
    <name type="common">Root-knot nematode worm</name>
    <dbReference type="NCBI Taxonomy" id="6305"/>
    <lineage>
        <taxon>Eukaryota</taxon>
        <taxon>Metazoa</taxon>
        <taxon>Ecdysozoa</taxon>
        <taxon>Nematoda</taxon>
        <taxon>Chromadorea</taxon>
        <taxon>Rhabditida</taxon>
        <taxon>Tylenchina</taxon>
        <taxon>Tylenchomorpha</taxon>
        <taxon>Tylenchoidea</taxon>
        <taxon>Meloidogynidae</taxon>
        <taxon>Meloidogyninae</taxon>
        <taxon>Meloidogyne</taxon>
    </lineage>
</organism>
<dbReference type="InterPro" id="IPR036249">
    <property type="entry name" value="Thioredoxin-like_sf"/>
</dbReference>
<keyword evidence="8" id="KW-1185">Reference proteome</keyword>
<name>A0A1I8BWZ2_MELHA</name>
<dbReference type="SUPFAM" id="SSF52833">
    <property type="entry name" value="Thioredoxin-like"/>
    <property type="match status" value="1"/>
</dbReference>
<evidence type="ECO:0000256" key="3">
    <source>
        <dbReference type="ARBA" id="ARBA00023284"/>
    </source>
</evidence>